<keyword evidence="2" id="KW-1185">Reference proteome</keyword>
<sequence length="327" mass="38382">MWTINRNVVSSIILTDDHNIPSELRFNKVRQMPIIRQTMESNVYMFPSIQSYDAYKNNNKEFCLNEDGVGIPLFTFEVCKFTEYNPDNSSEKIRYKIYIYILKGVLETPPFDYECIIKSNDKFNIYKCLFCTISKKLKWFSIIYNMSIKETTEKVYYIISKGLKLDVLMDDYIIRWNNTHKVLRDTGFKARILPIETKSHFDSIKEFKTSTPYYNQALIKKKRDNTDNYVTEPQVYPFDTHGTKVLMTEPQKHFIGRYTTDGAGGFSNKVAIVYVGEYGSLNSFGITNIPFTTKLLACQALLLHRIEATRRMKRQNNYTNYAIGMMW</sequence>
<dbReference type="AlphaFoldDB" id="A0AAN7ZS29"/>
<dbReference type="Proteomes" id="UP001306508">
    <property type="component" value="Unassembled WGS sequence"/>
</dbReference>
<gene>
    <name evidence="1" type="ORF">RI543_003659</name>
</gene>
<evidence type="ECO:0000313" key="1">
    <source>
        <dbReference type="EMBL" id="KAK5779039.1"/>
    </source>
</evidence>
<comment type="caution">
    <text evidence="1">The sequence shown here is derived from an EMBL/GenBank/DDBJ whole genome shotgun (WGS) entry which is preliminary data.</text>
</comment>
<proteinExistence type="predicted"/>
<dbReference type="EMBL" id="JAWIZZ010000048">
    <property type="protein sequence ID" value="KAK5779039.1"/>
    <property type="molecule type" value="Genomic_DNA"/>
</dbReference>
<reference evidence="2" key="1">
    <citation type="submission" date="2023-07" db="EMBL/GenBank/DDBJ databases">
        <title>A draft genome of Kazachstania heterogenica Y-27499.</title>
        <authorList>
            <person name="Donic C."/>
            <person name="Kralova J.S."/>
            <person name="Fidel L."/>
            <person name="Ben-Dor S."/>
            <person name="Jung S."/>
        </authorList>
    </citation>
    <scope>NUCLEOTIDE SEQUENCE [LARGE SCALE GENOMIC DNA]</scope>
    <source>
        <strain evidence="2">Y27499</strain>
    </source>
</reference>
<evidence type="ECO:0000313" key="2">
    <source>
        <dbReference type="Proteomes" id="UP001306508"/>
    </source>
</evidence>
<protein>
    <submittedName>
        <fullName evidence="1">Uncharacterized protein</fullName>
    </submittedName>
</protein>
<accession>A0AAN7ZS29</accession>
<name>A0AAN7ZS29_9SACH</name>
<organism evidence="1 2">
    <name type="scientific">Arxiozyma heterogenica</name>
    <dbReference type="NCBI Taxonomy" id="278026"/>
    <lineage>
        <taxon>Eukaryota</taxon>
        <taxon>Fungi</taxon>
        <taxon>Dikarya</taxon>
        <taxon>Ascomycota</taxon>
        <taxon>Saccharomycotina</taxon>
        <taxon>Saccharomycetes</taxon>
        <taxon>Saccharomycetales</taxon>
        <taxon>Saccharomycetaceae</taxon>
        <taxon>Arxiozyma</taxon>
    </lineage>
</organism>